<name>A0ABS9IBD8_9PSED</name>
<feature type="domain" description="SRP54-type proteins GTP-binding" evidence="15">
    <location>
        <begin position="227"/>
        <end position="419"/>
    </location>
</feature>
<dbReference type="InterPro" id="IPR027417">
    <property type="entry name" value="P-loop_NTPase"/>
</dbReference>
<dbReference type="PANTHER" id="PTHR43134:SF3">
    <property type="entry name" value="FLAGELLAR BIOSYNTHESIS PROTEIN FLHF"/>
    <property type="match status" value="1"/>
</dbReference>
<dbReference type="Pfam" id="PF00448">
    <property type="entry name" value="SRP54"/>
    <property type="match status" value="1"/>
</dbReference>
<comment type="subcellular location">
    <subcellularLocation>
        <location evidence="1">Cell membrane</location>
        <topology evidence="1">Peripheral membrane protein</topology>
        <orientation evidence="1">Cytoplasmic side</orientation>
    </subcellularLocation>
</comment>
<evidence type="ECO:0000256" key="4">
    <source>
        <dbReference type="ARBA" id="ARBA00022448"/>
    </source>
</evidence>
<evidence type="ECO:0000256" key="10">
    <source>
        <dbReference type="ARBA" id="ARBA00023136"/>
    </source>
</evidence>
<dbReference type="SUPFAM" id="SSF52540">
    <property type="entry name" value="P-loop containing nucleoside triphosphate hydrolases"/>
    <property type="match status" value="1"/>
</dbReference>
<evidence type="ECO:0000256" key="2">
    <source>
        <dbReference type="ARBA" id="ARBA00008531"/>
    </source>
</evidence>
<comment type="function">
    <text evidence="12">Necessary for flagellar biosynthesis. May be involved in translocation of the flagellum.</text>
</comment>
<organism evidence="16 17">
    <name type="scientific">Pseudomonas petrae</name>
    <dbReference type="NCBI Taxonomy" id="2912190"/>
    <lineage>
        <taxon>Bacteria</taxon>
        <taxon>Pseudomonadati</taxon>
        <taxon>Pseudomonadota</taxon>
        <taxon>Gammaproteobacteria</taxon>
        <taxon>Pseudomonadales</taxon>
        <taxon>Pseudomonadaceae</taxon>
        <taxon>Pseudomonas</taxon>
    </lineage>
</organism>
<evidence type="ECO:0000256" key="1">
    <source>
        <dbReference type="ARBA" id="ARBA00004413"/>
    </source>
</evidence>
<evidence type="ECO:0000256" key="11">
    <source>
        <dbReference type="ARBA" id="ARBA00023225"/>
    </source>
</evidence>
<keyword evidence="17" id="KW-1185">Reference proteome</keyword>
<protein>
    <recommendedName>
        <fullName evidence="3 13">Flagellar biosynthesis protein FlhF</fullName>
    </recommendedName>
</protein>
<evidence type="ECO:0000256" key="3">
    <source>
        <dbReference type="ARBA" id="ARBA00014919"/>
    </source>
</evidence>
<dbReference type="Proteomes" id="UP001162905">
    <property type="component" value="Unassembled WGS sequence"/>
</dbReference>
<evidence type="ECO:0000256" key="8">
    <source>
        <dbReference type="ARBA" id="ARBA00022927"/>
    </source>
</evidence>
<dbReference type="Gene3D" id="3.40.50.300">
    <property type="entry name" value="P-loop containing nucleotide triphosphate hydrolases"/>
    <property type="match status" value="1"/>
</dbReference>
<dbReference type="PANTHER" id="PTHR43134">
    <property type="entry name" value="SIGNAL RECOGNITION PARTICLE RECEPTOR SUBUNIT ALPHA"/>
    <property type="match status" value="1"/>
</dbReference>
<reference evidence="16" key="1">
    <citation type="submission" date="2022-01" db="EMBL/GenBank/DDBJ databases">
        <title>Pseudomonas sp. nov. isolated from Antarctic regolith.</title>
        <authorList>
            <person name="Novakova D."/>
            <person name="Sedlar K."/>
        </authorList>
    </citation>
    <scope>NUCLEOTIDE SEQUENCE</scope>
    <source>
        <strain evidence="16">P2647</strain>
    </source>
</reference>
<dbReference type="SMART" id="SM00962">
    <property type="entry name" value="SRP54"/>
    <property type="match status" value="1"/>
</dbReference>
<evidence type="ECO:0000313" key="16">
    <source>
        <dbReference type="EMBL" id="MCF7545038.1"/>
    </source>
</evidence>
<comment type="caution">
    <text evidence="16">The sequence shown here is derived from an EMBL/GenBank/DDBJ whole genome shotgun (WGS) entry which is preliminary data.</text>
</comment>
<evidence type="ECO:0000313" key="17">
    <source>
        <dbReference type="Proteomes" id="UP001162905"/>
    </source>
</evidence>
<keyword evidence="6" id="KW-0547">Nucleotide-binding</keyword>
<evidence type="ECO:0000256" key="9">
    <source>
        <dbReference type="ARBA" id="ARBA00023134"/>
    </source>
</evidence>
<keyword evidence="7" id="KW-1005">Bacterial flagellum biogenesis</keyword>
<dbReference type="Gene3D" id="1.20.120.1380">
    <property type="entry name" value="Flagellar FlhF biosynthesis protein, N domain"/>
    <property type="match status" value="1"/>
</dbReference>
<dbReference type="InterPro" id="IPR000897">
    <property type="entry name" value="SRP54_GTPase_dom"/>
</dbReference>
<keyword evidence="4" id="KW-0813">Transport</keyword>
<keyword evidence="5" id="KW-1003">Cell membrane</keyword>
<keyword evidence="11" id="KW-1006">Bacterial flagellum protein export</keyword>
<evidence type="ECO:0000256" key="7">
    <source>
        <dbReference type="ARBA" id="ARBA00022795"/>
    </source>
</evidence>
<proteinExistence type="inferred from homology"/>
<keyword evidence="16" id="KW-0282">Flagellum</keyword>
<evidence type="ECO:0000256" key="12">
    <source>
        <dbReference type="ARBA" id="ARBA00025337"/>
    </source>
</evidence>
<keyword evidence="9" id="KW-0342">GTP-binding</keyword>
<keyword evidence="16" id="KW-0969">Cilium</keyword>
<dbReference type="InterPro" id="IPR003593">
    <property type="entry name" value="AAA+_ATPase"/>
</dbReference>
<dbReference type="EMBL" id="JAKJXH010000030">
    <property type="protein sequence ID" value="MCF7545038.1"/>
    <property type="molecule type" value="Genomic_DNA"/>
</dbReference>
<evidence type="ECO:0000256" key="6">
    <source>
        <dbReference type="ARBA" id="ARBA00022741"/>
    </source>
</evidence>
<accession>A0ABS9IBD8</accession>
<dbReference type="InterPro" id="IPR020006">
    <property type="entry name" value="FlhF"/>
</dbReference>
<dbReference type="CDD" id="cd17873">
    <property type="entry name" value="FlhF"/>
    <property type="match status" value="1"/>
</dbReference>
<dbReference type="RefSeq" id="WP_237254372.1">
    <property type="nucleotide sequence ID" value="NZ_JAKJXE010000004.1"/>
</dbReference>
<feature type="domain" description="AAA+ ATPase" evidence="14">
    <location>
        <begin position="226"/>
        <end position="396"/>
    </location>
</feature>
<dbReference type="InterPro" id="IPR047040">
    <property type="entry name" value="FlhF__GTPase_dom"/>
</dbReference>
<gene>
    <name evidence="16" type="primary">flhF</name>
    <name evidence="16" type="ORF">L4G47_22845</name>
</gene>
<evidence type="ECO:0000259" key="15">
    <source>
        <dbReference type="SMART" id="SM00962"/>
    </source>
</evidence>
<dbReference type="SMART" id="SM00382">
    <property type="entry name" value="AAA"/>
    <property type="match status" value="1"/>
</dbReference>
<keyword evidence="10" id="KW-0472">Membrane</keyword>
<keyword evidence="8" id="KW-0653">Protein transport</keyword>
<comment type="similarity">
    <text evidence="2">Belongs to the GTP-binding SRP family.</text>
</comment>
<evidence type="ECO:0000256" key="5">
    <source>
        <dbReference type="ARBA" id="ARBA00022475"/>
    </source>
</evidence>
<keyword evidence="16" id="KW-0966">Cell projection</keyword>
<evidence type="ECO:0000256" key="13">
    <source>
        <dbReference type="NCBIfam" id="TIGR03499"/>
    </source>
</evidence>
<sequence>MQVKRFFAADMRQAMKLVRDELGAEAAIIGNRRIAGGVELTAALDYKLSALAPRVPNIELEEELRKTQSRIVTAQAELTHRSELDTVANRQLFVGLAMDDSKQIEPTLEEPFRPSIHAAVAAERAERKAEPAVGDRAYEAMRSELNGLRELLEVQLGSLAWNQLQGSRPQQANLWRRLQRVGLSGPLSRDLLAMVPESNDQAHTWRMLLAHLARMIATPDVEPLEEGGVIAMVGPAGMGKTTTLAKLAARYVLKYGAQNIALVSMDSFRIGAQEQLKTLGRILNVPVTHVDPGQSLAQALEPLLRKRVVLIDTAGLQASDPALRLQLETLAGRGIKARNYLVLATTSQKQVLSAAYHSYKRCGLAGCILTKLDETASLGEVLSLAVTHELPVAYLTDGPRIPDDLHLPRRHQLVSRAVSVQMQEEPSEEAMADMFADLYHSTGKRAG</sequence>
<dbReference type="NCBIfam" id="TIGR03499">
    <property type="entry name" value="FlhF"/>
    <property type="match status" value="1"/>
</dbReference>
<evidence type="ECO:0000259" key="14">
    <source>
        <dbReference type="SMART" id="SM00382"/>
    </source>
</evidence>